<keyword evidence="2" id="KW-1185">Reference proteome</keyword>
<gene>
    <name evidence="1" type="ORF">E2C01_032411</name>
</gene>
<protein>
    <submittedName>
        <fullName evidence="1">Uncharacterized protein</fullName>
    </submittedName>
</protein>
<dbReference type="Proteomes" id="UP000324222">
    <property type="component" value="Unassembled WGS sequence"/>
</dbReference>
<proteinExistence type="predicted"/>
<comment type="caution">
    <text evidence="1">The sequence shown here is derived from an EMBL/GenBank/DDBJ whole genome shotgun (WGS) entry which is preliminary data.</text>
</comment>
<dbReference type="EMBL" id="VSRR010004204">
    <property type="protein sequence ID" value="MPC38894.1"/>
    <property type="molecule type" value="Genomic_DNA"/>
</dbReference>
<sequence>MNNRNTLWWGGELREVKGVMIGGGRGRLMHECDAETDGWAAAYGPIWQEEPAGHRLKSAAPSYLDLREKTLTRKRGSCKSLDTETTPATLHCQAAAGVSQEAGNTACTPAGLLGSCVHTYLAVKR</sequence>
<dbReference type="AlphaFoldDB" id="A0A5B7F2P2"/>
<reference evidence="1 2" key="1">
    <citation type="submission" date="2019-05" db="EMBL/GenBank/DDBJ databases">
        <title>Another draft genome of Portunus trituberculatus and its Hox gene families provides insights of decapod evolution.</title>
        <authorList>
            <person name="Jeong J.-H."/>
            <person name="Song I."/>
            <person name="Kim S."/>
            <person name="Choi T."/>
            <person name="Kim D."/>
            <person name="Ryu S."/>
            <person name="Kim W."/>
        </authorList>
    </citation>
    <scope>NUCLEOTIDE SEQUENCE [LARGE SCALE GENOMIC DNA]</scope>
    <source>
        <tissue evidence="1">Muscle</tissue>
    </source>
</reference>
<name>A0A5B7F2P2_PORTR</name>
<accession>A0A5B7F2P2</accession>
<organism evidence="1 2">
    <name type="scientific">Portunus trituberculatus</name>
    <name type="common">Swimming crab</name>
    <name type="synonym">Neptunus trituberculatus</name>
    <dbReference type="NCBI Taxonomy" id="210409"/>
    <lineage>
        <taxon>Eukaryota</taxon>
        <taxon>Metazoa</taxon>
        <taxon>Ecdysozoa</taxon>
        <taxon>Arthropoda</taxon>
        <taxon>Crustacea</taxon>
        <taxon>Multicrustacea</taxon>
        <taxon>Malacostraca</taxon>
        <taxon>Eumalacostraca</taxon>
        <taxon>Eucarida</taxon>
        <taxon>Decapoda</taxon>
        <taxon>Pleocyemata</taxon>
        <taxon>Brachyura</taxon>
        <taxon>Eubrachyura</taxon>
        <taxon>Portunoidea</taxon>
        <taxon>Portunidae</taxon>
        <taxon>Portuninae</taxon>
        <taxon>Portunus</taxon>
    </lineage>
</organism>
<evidence type="ECO:0000313" key="1">
    <source>
        <dbReference type="EMBL" id="MPC38894.1"/>
    </source>
</evidence>
<evidence type="ECO:0000313" key="2">
    <source>
        <dbReference type="Proteomes" id="UP000324222"/>
    </source>
</evidence>